<protein>
    <recommendedName>
        <fullName evidence="1">Polymerase beta nucleotidyltransferase domain-containing protein</fullName>
    </recommendedName>
</protein>
<feature type="non-terminal residue" evidence="2">
    <location>
        <position position="82"/>
    </location>
</feature>
<gene>
    <name evidence="2" type="ORF">CO145_01180</name>
</gene>
<sequence>MVNQKIKKAEKEIKKIIFRFLNPKEYQIFIFGSRATRKAKKFSDYDIGIFGKKPVSFETLGLIDEAFENSDLPYIINVVDFS</sequence>
<dbReference type="AlphaFoldDB" id="A0A2M7Z5A2"/>
<proteinExistence type="predicted"/>
<organism evidence="2 3">
    <name type="scientific">Candidatus Nealsonbacteria bacterium CG_4_9_14_3_um_filter_37_13</name>
    <dbReference type="NCBI Taxonomy" id="1974695"/>
    <lineage>
        <taxon>Bacteria</taxon>
        <taxon>Candidatus Nealsoniibacteriota</taxon>
    </lineage>
</organism>
<dbReference type="Proteomes" id="UP000231034">
    <property type="component" value="Unassembled WGS sequence"/>
</dbReference>
<dbReference type="CDD" id="cd05403">
    <property type="entry name" value="NT_KNTase_like"/>
    <property type="match status" value="1"/>
</dbReference>
<dbReference type="Gene3D" id="3.30.460.10">
    <property type="entry name" value="Beta Polymerase, domain 2"/>
    <property type="match status" value="1"/>
</dbReference>
<dbReference type="InterPro" id="IPR041633">
    <property type="entry name" value="Polbeta"/>
</dbReference>
<accession>A0A2M7Z5A2</accession>
<evidence type="ECO:0000313" key="2">
    <source>
        <dbReference type="EMBL" id="PJA84478.1"/>
    </source>
</evidence>
<name>A0A2M7Z5A2_9BACT</name>
<dbReference type="Pfam" id="PF18765">
    <property type="entry name" value="Polbeta"/>
    <property type="match status" value="1"/>
</dbReference>
<evidence type="ECO:0000313" key="3">
    <source>
        <dbReference type="Proteomes" id="UP000231034"/>
    </source>
</evidence>
<dbReference type="SUPFAM" id="SSF81301">
    <property type="entry name" value="Nucleotidyltransferase"/>
    <property type="match status" value="1"/>
</dbReference>
<feature type="domain" description="Polymerase beta nucleotidyltransferase" evidence="1">
    <location>
        <begin position="26"/>
        <end position="81"/>
    </location>
</feature>
<reference evidence="3" key="1">
    <citation type="submission" date="2017-09" db="EMBL/GenBank/DDBJ databases">
        <title>Depth-based differentiation of microbial function through sediment-hosted aquifers and enrichment of novel symbionts in the deep terrestrial subsurface.</title>
        <authorList>
            <person name="Probst A.J."/>
            <person name="Ladd B."/>
            <person name="Jarett J.K."/>
            <person name="Geller-Mcgrath D.E."/>
            <person name="Sieber C.M.K."/>
            <person name="Emerson J.B."/>
            <person name="Anantharaman K."/>
            <person name="Thomas B.C."/>
            <person name="Malmstrom R."/>
            <person name="Stieglmeier M."/>
            <person name="Klingl A."/>
            <person name="Woyke T."/>
            <person name="Ryan C.M."/>
            <person name="Banfield J.F."/>
        </authorList>
    </citation>
    <scope>NUCLEOTIDE SEQUENCE [LARGE SCALE GENOMIC DNA]</scope>
</reference>
<evidence type="ECO:0000259" key="1">
    <source>
        <dbReference type="Pfam" id="PF18765"/>
    </source>
</evidence>
<comment type="caution">
    <text evidence="2">The sequence shown here is derived from an EMBL/GenBank/DDBJ whole genome shotgun (WGS) entry which is preliminary data.</text>
</comment>
<dbReference type="EMBL" id="PFVR01000037">
    <property type="protein sequence ID" value="PJA84478.1"/>
    <property type="molecule type" value="Genomic_DNA"/>
</dbReference>
<dbReference type="InterPro" id="IPR043519">
    <property type="entry name" value="NT_sf"/>
</dbReference>